<dbReference type="Pfam" id="PF13181">
    <property type="entry name" value="TPR_8"/>
    <property type="match status" value="1"/>
</dbReference>
<dbReference type="PROSITE" id="PS50005">
    <property type="entry name" value="TPR"/>
    <property type="match status" value="2"/>
</dbReference>
<dbReference type="STRING" id="1088818.A0A2I0A7K8"/>
<protein>
    <submittedName>
        <fullName evidence="5">TPR repeat-containing thioredoxin TTL4</fullName>
        <ecNumber evidence="5">5.2.1.8</ecNumber>
    </submittedName>
</protein>
<dbReference type="EC" id="5.2.1.8" evidence="5"/>
<gene>
    <name evidence="5" type="primary">TTL4</name>
    <name evidence="5" type="ORF">AXF42_Ash002907</name>
</gene>
<keyword evidence="1" id="KW-0677">Repeat</keyword>
<dbReference type="GO" id="GO:0003755">
    <property type="term" value="F:peptidyl-prolyl cis-trans isomerase activity"/>
    <property type="evidence" value="ECO:0007669"/>
    <property type="project" value="UniProtKB-EC"/>
</dbReference>
<keyword evidence="2 3" id="KW-0802">TPR repeat</keyword>
<feature type="repeat" description="TPR" evidence="3">
    <location>
        <begin position="190"/>
        <end position="223"/>
    </location>
</feature>
<dbReference type="SUPFAM" id="SSF48452">
    <property type="entry name" value="TPR-like"/>
    <property type="match status" value="1"/>
</dbReference>
<dbReference type="InterPro" id="IPR052769">
    <property type="entry name" value="TPR_domain_protein"/>
</dbReference>
<dbReference type="Proteomes" id="UP000236161">
    <property type="component" value="Unassembled WGS sequence"/>
</dbReference>
<feature type="repeat" description="TPR" evidence="3">
    <location>
        <begin position="156"/>
        <end position="189"/>
    </location>
</feature>
<name>A0A2I0A7K8_9ASPA</name>
<feature type="region of interest" description="Disordered" evidence="4">
    <location>
        <begin position="1"/>
        <end position="43"/>
    </location>
</feature>
<evidence type="ECO:0000256" key="2">
    <source>
        <dbReference type="ARBA" id="ARBA00022803"/>
    </source>
</evidence>
<accession>A0A2I0A7K8</accession>
<evidence type="ECO:0000256" key="1">
    <source>
        <dbReference type="ARBA" id="ARBA00022737"/>
    </source>
</evidence>
<organism evidence="5 6">
    <name type="scientific">Apostasia shenzhenica</name>
    <dbReference type="NCBI Taxonomy" id="1088818"/>
    <lineage>
        <taxon>Eukaryota</taxon>
        <taxon>Viridiplantae</taxon>
        <taxon>Streptophyta</taxon>
        <taxon>Embryophyta</taxon>
        <taxon>Tracheophyta</taxon>
        <taxon>Spermatophyta</taxon>
        <taxon>Magnoliopsida</taxon>
        <taxon>Liliopsida</taxon>
        <taxon>Asparagales</taxon>
        <taxon>Orchidaceae</taxon>
        <taxon>Apostasioideae</taxon>
        <taxon>Apostasia</taxon>
    </lineage>
</organism>
<reference evidence="5 6" key="1">
    <citation type="journal article" date="2017" name="Nature">
        <title>The Apostasia genome and the evolution of orchids.</title>
        <authorList>
            <person name="Zhang G.Q."/>
            <person name="Liu K.W."/>
            <person name="Li Z."/>
            <person name="Lohaus R."/>
            <person name="Hsiao Y.Y."/>
            <person name="Niu S.C."/>
            <person name="Wang J.Y."/>
            <person name="Lin Y.C."/>
            <person name="Xu Q."/>
            <person name="Chen L.J."/>
            <person name="Yoshida K."/>
            <person name="Fujiwara S."/>
            <person name="Wang Z.W."/>
            <person name="Zhang Y.Q."/>
            <person name="Mitsuda N."/>
            <person name="Wang M."/>
            <person name="Liu G.H."/>
            <person name="Pecoraro L."/>
            <person name="Huang H.X."/>
            <person name="Xiao X.J."/>
            <person name="Lin M."/>
            <person name="Wu X.Y."/>
            <person name="Wu W.L."/>
            <person name="Chen Y.Y."/>
            <person name="Chang S.B."/>
            <person name="Sakamoto S."/>
            <person name="Ohme-Takagi M."/>
            <person name="Yagi M."/>
            <person name="Zeng S.J."/>
            <person name="Shen C.Y."/>
            <person name="Yeh C.M."/>
            <person name="Luo Y.B."/>
            <person name="Tsai W.C."/>
            <person name="Van de Peer Y."/>
            <person name="Liu Z.J."/>
        </authorList>
    </citation>
    <scope>NUCLEOTIDE SEQUENCE [LARGE SCALE GENOMIC DNA]</scope>
    <source>
        <strain evidence="6">cv. Shenzhen</strain>
        <tissue evidence="5">Stem</tissue>
    </source>
</reference>
<dbReference type="InterPro" id="IPR011990">
    <property type="entry name" value="TPR-like_helical_dom_sf"/>
</dbReference>
<sequence>MVVIEPAVEPQKEEETSTSHEIPTFPSLVVPPKPSEPEDGCVSEDDRFEDALTEEELKEMLHNVRYLCVTRMESIVNIFKCMSKSLLFVGRHARLCDFEPKMTFRKALNQASDAKTEGNKLFQAGQYDEALSKYDHSLQIASEITSSEELRSMCHANRAVCFLKLYFALGKYDDTIKECNKALELNPSYVKALIRRGEAHEKLEHYEEAISDMKKIIELDPSNEQAKKNMWRLEPLAAEKREKLKEEMIGKLKDMGNNLLGRFGMSVDNFKAVKDPNTGSYSISFQR</sequence>
<dbReference type="InterPro" id="IPR019734">
    <property type="entry name" value="TPR_rpt"/>
</dbReference>
<dbReference type="Gene3D" id="1.25.40.10">
    <property type="entry name" value="Tetratricopeptide repeat domain"/>
    <property type="match status" value="1"/>
</dbReference>
<keyword evidence="6" id="KW-1185">Reference proteome</keyword>
<proteinExistence type="predicted"/>
<dbReference type="AlphaFoldDB" id="A0A2I0A7K8"/>
<keyword evidence="5" id="KW-0413">Isomerase</keyword>
<evidence type="ECO:0000256" key="3">
    <source>
        <dbReference type="PROSITE-ProRule" id="PRU00339"/>
    </source>
</evidence>
<dbReference type="SMART" id="SM00028">
    <property type="entry name" value="TPR"/>
    <property type="match status" value="3"/>
</dbReference>
<dbReference type="Pfam" id="PF07719">
    <property type="entry name" value="TPR_2"/>
    <property type="match status" value="1"/>
</dbReference>
<evidence type="ECO:0000313" key="6">
    <source>
        <dbReference type="Proteomes" id="UP000236161"/>
    </source>
</evidence>
<evidence type="ECO:0000256" key="4">
    <source>
        <dbReference type="SAM" id="MobiDB-lite"/>
    </source>
</evidence>
<evidence type="ECO:0000313" key="5">
    <source>
        <dbReference type="EMBL" id="PKA51540.1"/>
    </source>
</evidence>
<dbReference type="EMBL" id="KZ452013">
    <property type="protein sequence ID" value="PKA51540.1"/>
    <property type="molecule type" value="Genomic_DNA"/>
</dbReference>
<dbReference type="PANTHER" id="PTHR46014">
    <property type="entry name" value="TETRATRICOPEPTIDE REPEAT PROTEIN 1"/>
    <property type="match status" value="1"/>
</dbReference>
<dbReference type="PROSITE" id="PS50293">
    <property type="entry name" value="TPR_REGION"/>
    <property type="match status" value="1"/>
</dbReference>
<dbReference type="PANTHER" id="PTHR46014:SF1">
    <property type="entry name" value="TETRATRICOPEPTIDE REPEAT PROTEIN 1"/>
    <property type="match status" value="1"/>
</dbReference>
<dbReference type="InterPro" id="IPR013105">
    <property type="entry name" value="TPR_2"/>
</dbReference>
<dbReference type="OrthoDB" id="1872379at2759"/>